<sequence length="66" mass="7565">MDSDARYRVQTEDGEVMFIGCGGIDEAISRIYYAQPYVEIEVIADGRHMTLEEFEQQRELSEGEST</sequence>
<proteinExistence type="predicted"/>
<protein>
    <submittedName>
        <fullName evidence="1">Uncharacterized protein</fullName>
    </submittedName>
</protein>
<evidence type="ECO:0000313" key="1">
    <source>
        <dbReference type="EMBL" id="KYD08037.1"/>
    </source>
</evidence>
<evidence type="ECO:0000313" key="2">
    <source>
        <dbReference type="Proteomes" id="UP000075683"/>
    </source>
</evidence>
<name>A0A150L6T7_9BACI</name>
<gene>
    <name evidence="1" type="ORF">B4135_4194</name>
</gene>
<dbReference type="Proteomes" id="UP000075683">
    <property type="component" value="Unassembled WGS sequence"/>
</dbReference>
<comment type="caution">
    <text evidence="1">The sequence shown here is derived from an EMBL/GenBank/DDBJ whole genome shotgun (WGS) entry which is preliminary data.</text>
</comment>
<organism evidence="1 2">
    <name type="scientific">Caldibacillus debilis</name>
    <dbReference type="NCBI Taxonomy" id="301148"/>
    <lineage>
        <taxon>Bacteria</taxon>
        <taxon>Bacillati</taxon>
        <taxon>Bacillota</taxon>
        <taxon>Bacilli</taxon>
        <taxon>Bacillales</taxon>
        <taxon>Bacillaceae</taxon>
        <taxon>Caldibacillus</taxon>
    </lineage>
</organism>
<dbReference type="EMBL" id="LQYT01000143">
    <property type="protein sequence ID" value="KYD08037.1"/>
    <property type="molecule type" value="Genomic_DNA"/>
</dbReference>
<reference evidence="1 2" key="1">
    <citation type="submission" date="2016-01" db="EMBL/GenBank/DDBJ databases">
        <title>Draft Genome Sequences of Seven Thermophilic Sporeformers Isolated from Foods.</title>
        <authorList>
            <person name="Berendsen E.M."/>
            <person name="Wells-Bennik M.H."/>
            <person name="Krawcyk A.O."/>
            <person name="De Jong A."/>
            <person name="Holsappel S."/>
            <person name="Eijlander R.T."/>
            <person name="Kuipers O.P."/>
        </authorList>
    </citation>
    <scope>NUCLEOTIDE SEQUENCE [LARGE SCALE GENOMIC DNA]</scope>
    <source>
        <strain evidence="1 2">B4135</strain>
    </source>
</reference>
<dbReference type="AlphaFoldDB" id="A0A150L6T7"/>
<accession>A0A150L6T7</accession>